<gene>
    <name evidence="1" type="ORF">V466_28120</name>
</gene>
<accession>A0A059KVG5</accession>
<protein>
    <submittedName>
        <fullName evidence="1">Uncharacterized protein</fullName>
    </submittedName>
</protein>
<proteinExistence type="predicted"/>
<name>A0A059KVG5_9PSED</name>
<evidence type="ECO:0000313" key="2">
    <source>
        <dbReference type="Proteomes" id="UP000026739"/>
    </source>
</evidence>
<dbReference type="AlphaFoldDB" id="A0A059KVG5"/>
<sequence>MGFIVDLQAALQGDALGLLAGLRGQHRVDTLLRLIGALSGLLGQRLAIAPVLDGPCAASSGTSDRQQHQGDRPGA</sequence>
<dbReference type="Proteomes" id="UP000026739">
    <property type="component" value="Unassembled WGS sequence"/>
</dbReference>
<evidence type="ECO:0000313" key="1">
    <source>
        <dbReference type="EMBL" id="KDD65724.1"/>
    </source>
</evidence>
<organism evidence="1 2">
    <name type="scientific">Pseudomonas mandelii PD30</name>
    <dbReference type="NCBI Taxonomy" id="1419583"/>
    <lineage>
        <taxon>Bacteria</taxon>
        <taxon>Pseudomonadati</taxon>
        <taxon>Pseudomonadota</taxon>
        <taxon>Gammaproteobacteria</taxon>
        <taxon>Pseudomonadales</taxon>
        <taxon>Pseudomonadaceae</taxon>
        <taxon>Pseudomonas</taxon>
    </lineage>
</organism>
<comment type="caution">
    <text evidence="1">The sequence shown here is derived from an EMBL/GenBank/DDBJ whole genome shotgun (WGS) entry which is preliminary data.</text>
</comment>
<reference evidence="1 2" key="1">
    <citation type="submission" date="2013-12" db="EMBL/GenBank/DDBJ databases">
        <authorList>
            <person name="Formusa P.A."/>
            <person name="Habash M."/>
            <person name="Lee H."/>
            <person name="Trevors J.T."/>
        </authorList>
    </citation>
    <scope>NUCLEOTIDE SEQUENCE [LARGE SCALE GENOMIC DNA]</scope>
    <source>
        <strain evidence="1 2">PD30</strain>
    </source>
</reference>
<dbReference type="EMBL" id="AZQQ01000108">
    <property type="protein sequence ID" value="KDD65724.1"/>
    <property type="molecule type" value="Genomic_DNA"/>
</dbReference>